<dbReference type="InterPro" id="IPR002734">
    <property type="entry name" value="RibDG_C"/>
</dbReference>
<proteinExistence type="predicted"/>
<protein>
    <submittedName>
        <fullName evidence="2">Dihydrofolate reductase family protein</fullName>
    </submittedName>
</protein>
<keyword evidence="3" id="KW-1185">Reference proteome</keyword>
<comment type="caution">
    <text evidence="2">The sequence shown here is derived from an EMBL/GenBank/DDBJ whole genome shotgun (WGS) entry which is preliminary data.</text>
</comment>
<name>A0ABV5JSA1_9ACTN</name>
<organism evidence="2 3">
    <name type="scientific">Dietzia aerolata</name>
    <dbReference type="NCBI Taxonomy" id="595984"/>
    <lineage>
        <taxon>Bacteria</taxon>
        <taxon>Bacillati</taxon>
        <taxon>Actinomycetota</taxon>
        <taxon>Actinomycetes</taxon>
        <taxon>Mycobacteriales</taxon>
        <taxon>Dietziaceae</taxon>
        <taxon>Dietzia</taxon>
    </lineage>
</organism>
<evidence type="ECO:0000313" key="3">
    <source>
        <dbReference type="Proteomes" id="UP001589700"/>
    </source>
</evidence>
<dbReference type="RefSeq" id="WP_182631590.1">
    <property type="nucleotide sequence ID" value="NZ_JAALDM010000066.1"/>
</dbReference>
<reference evidence="2 3" key="1">
    <citation type="submission" date="2024-09" db="EMBL/GenBank/DDBJ databases">
        <authorList>
            <person name="Sun Q."/>
            <person name="Mori K."/>
        </authorList>
    </citation>
    <scope>NUCLEOTIDE SEQUENCE [LARGE SCALE GENOMIC DNA]</scope>
    <source>
        <strain evidence="2 3">CCM 7659</strain>
    </source>
</reference>
<dbReference type="Gene3D" id="3.40.430.10">
    <property type="entry name" value="Dihydrofolate Reductase, subunit A"/>
    <property type="match status" value="1"/>
</dbReference>
<gene>
    <name evidence="2" type="ORF">ACFFVD_12410</name>
</gene>
<dbReference type="InterPro" id="IPR024072">
    <property type="entry name" value="DHFR-like_dom_sf"/>
</dbReference>
<feature type="domain" description="Bacterial bifunctional deaminase-reductase C-terminal" evidence="1">
    <location>
        <begin position="6"/>
        <end position="176"/>
    </location>
</feature>
<dbReference type="EMBL" id="JBHMDY010000006">
    <property type="protein sequence ID" value="MFB9260607.1"/>
    <property type="molecule type" value="Genomic_DNA"/>
</dbReference>
<dbReference type="Proteomes" id="UP001589700">
    <property type="component" value="Unassembled WGS sequence"/>
</dbReference>
<accession>A0ABV5JSA1</accession>
<evidence type="ECO:0000259" key="1">
    <source>
        <dbReference type="Pfam" id="PF01872"/>
    </source>
</evidence>
<sequence length="191" mass="21225">MGSLSYTATVSLDGYVVDADGDFQWSGPDDEVFRFHVERMGPISHEILGRKTYELMRYWYADPDTEDWGPDEREFARRWRDISHIAVSTTLTADALEDPADRLMSSLEEAVLRRIVDEAPGEVEIFGPTTAAAAIRAGMVADFHFFVVPKVVGGGISALPDGVRLDLRLAERRLFGDTVYLHYRPAEGGGA</sequence>
<dbReference type="Pfam" id="PF01872">
    <property type="entry name" value="RibD_C"/>
    <property type="match status" value="1"/>
</dbReference>
<dbReference type="SUPFAM" id="SSF53597">
    <property type="entry name" value="Dihydrofolate reductase-like"/>
    <property type="match status" value="1"/>
</dbReference>
<evidence type="ECO:0000313" key="2">
    <source>
        <dbReference type="EMBL" id="MFB9260607.1"/>
    </source>
</evidence>